<dbReference type="AlphaFoldDB" id="A0A1X1EVH4"/>
<dbReference type="EMBL" id="MLJI01000001">
    <property type="protein sequence ID" value="ORM93795.1"/>
    <property type="molecule type" value="Genomic_DNA"/>
</dbReference>
<evidence type="ECO:0000256" key="2">
    <source>
        <dbReference type="HAMAP-Rule" id="MF_00612"/>
    </source>
</evidence>
<proteinExistence type="inferred from homology"/>
<name>A0A1X1EVH4_PANCY</name>
<dbReference type="Pfam" id="PF02810">
    <property type="entry name" value="SEC-C"/>
    <property type="match status" value="1"/>
</dbReference>
<keyword evidence="5" id="KW-1185">Reference proteome</keyword>
<protein>
    <recommendedName>
        <fullName evidence="2">UPF0225 protein HA50_10715</fullName>
    </recommendedName>
</protein>
<evidence type="ECO:0000313" key="4">
    <source>
        <dbReference type="EMBL" id="ORM93795.1"/>
    </source>
</evidence>
<comment type="similarity">
    <text evidence="1 2">Belongs to the UPF0225 family.</text>
</comment>
<dbReference type="HAMAP" id="MF_00612">
    <property type="entry name" value="UPF0225"/>
    <property type="match status" value="1"/>
</dbReference>
<dbReference type="STRING" id="55209.HA50_10715"/>
<reference evidence="4 5" key="1">
    <citation type="journal article" date="2017" name="Antonie Van Leeuwenhoek">
        <title>Phylogenomic resolution of the bacterial genus Pantoea and its relationship with Erwinia and Tatumella.</title>
        <authorList>
            <person name="Palmer M."/>
            <person name="Steenkamp E.T."/>
            <person name="Coetzee M.P."/>
            <person name="Chan W.Y."/>
            <person name="van Zyl E."/>
            <person name="De Maayer P."/>
            <person name="Coutinho T.A."/>
            <person name="Blom J."/>
            <person name="Smits T.H."/>
            <person name="Duffy B."/>
            <person name="Venter S.N."/>
        </authorList>
    </citation>
    <scope>NUCLEOTIDE SEQUENCE [LARGE SCALE GENOMIC DNA]</scope>
    <source>
        <strain evidence="4 5">LMG 2657</strain>
    </source>
</reference>
<evidence type="ECO:0000256" key="1">
    <source>
        <dbReference type="ARBA" id="ARBA00010839"/>
    </source>
</evidence>
<accession>A0A1X1EVH4</accession>
<dbReference type="NCBIfam" id="NF002486">
    <property type="entry name" value="PRK01752.1"/>
    <property type="match status" value="1"/>
</dbReference>
<dbReference type="PANTHER" id="PTHR33747:SF1">
    <property type="entry name" value="ADENYLATE CYCLASE-ASSOCIATED CAP C-TERMINAL DOMAIN-CONTAINING PROTEIN"/>
    <property type="match status" value="1"/>
</dbReference>
<gene>
    <name evidence="4" type="ORF">HA50_10715</name>
</gene>
<dbReference type="InterPro" id="IPR032710">
    <property type="entry name" value="NTF2-like_dom_sf"/>
</dbReference>
<dbReference type="SUPFAM" id="SSF54427">
    <property type="entry name" value="NTF2-like"/>
    <property type="match status" value="1"/>
</dbReference>
<dbReference type="InterPro" id="IPR004027">
    <property type="entry name" value="SEC_C_motif"/>
</dbReference>
<feature type="domain" description="YchJ-like middle NTF2-like" evidence="3">
    <location>
        <begin position="29"/>
        <end position="127"/>
    </location>
</feature>
<comment type="caution">
    <text evidence="4">The sequence shown here is derived from an EMBL/GenBank/DDBJ whole genome shotgun (WGS) entry which is preliminary data.</text>
</comment>
<evidence type="ECO:0000313" key="5">
    <source>
        <dbReference type="Proteomes" id="UP000193749"/>
    </source>
</evidence>
<organism evidence="4 5">
    <name type="scientific">Pantoea cypripedii</name>
    <name type="common">Pectobacterium cypripedii</name>
    <name type="synonym">Erwinia cypripedii</name>
    <dbReference type="NCBI Taxonomy" id="55209"/>
    <lineage>
        <taxon>Bacteria</taxon>
        <taxon>Pseudomonadati</taxon>
        <taxon>Pseudomonadota</taxon>
        <taxon>Gammaproteobacteria</taxon>
        <taxon>Enterobacterales</taxon>
        <taxon>Erwiniaceae</taxon>
        <taxon>Pantoea</taxon>
    </lineage>
</organism>
<dbReference type="SUPFAM" id="SSF103642">
    <property type="entry name" value="Sec-C motif"/>
    <property type="match status" value="1"/>
</dbReference>
<dbReference type="Pfam" id="PF17775">
    <property type="entry name" value="YchJ_M-like"/>
    <property type="match status" value="1"/>
</dbReference>
<dbReference type="RefSeq" id="WP_084875195.1">
    <property type="nucleotide sequence ID" value="NZ_JAGGMY010000001.1"/>
</dbReference>
<dbReference type="Gene3D" id="3.10.450.50">
    <property type="match status" value="1"/>
</dbReference>
<dbReference type="InterPro" id="IPR023006">
    <property type="entry name" value="YchJ-like"/>
</dbReference>
<sequence length="151" mass="17291">MYEKCPCCSGKQYSLCCQPFLTGQSSPASAEQLMRSRYCAYVEKNAAWLVATWHPSQRVAELETLLSESFSGTEWLGLNVTRCNHGSHENEAFVTFFARFIEKGRTSAIYECSRFLREDQRWYYVDGTTPELGRNDRCPCGSDKKYKKCCG</sequence>
<dbReference type="OrthoDB" id="21421at2"/>
<dbReference type="Proteomes" id="UP000193749">
    <property type="component" value="Unassembled WGS sequence"/>
</dbReference>
<dbReference type="PANTHER" id="PTHR33747">
    <property type="entry name" value="UPF0225 PROTEIN SCO1677"/>
    <property type="match status" value="1"/>
</dbReference>
<evidence type="ECO:0000259" key="3">
    <source>
        <dbReference type="Pfam" id="PF17775"/>
    </source>
</evidence>
<dbReference type="NCBIfam" id="NF002449">
    <property type="entry name" value="PRK01617.1"/>
    <property type="match status" value="1"/>
</dbReference>
<dbReference type="InterPro" id="IPR048469">
    <property type="entry name" value="YchJ-like_M"/>
</dbReference>